<gene>
    <name evidence="1" type="ORF">DPMN_010237</name>
</gene>
<dbReference type="EMBL" id="JAIWYP010000001">
    <property type="protein sequence ID" value="KAH3886236.1"/>
    <property type="molecule type" value="Genomic_DNA"/>
</dbReference>
<name>A0A9D4N162_DREPO</name>
<accession>A0A9D4N162</accession>
<dbReference type="AlphaFoldDB" id="A0A9D4N162"/>
<evidence type="ECO:0000313" key="1">
    <source>
        <dbReference type="EMBL" id="KAH3886236.1"/>
    </source>
</evidence>
<dbReference type="Proteomes" id="UP000828390">
    <property type="component" value="Unassembled WGS sequence"/>
</dbReference>
<keyword evidence="2" id="KW-1185">Reference proteome</keyword>
<sequence>MVSDDFVVCGAFVADNYIVRFCAYSTETTKAFLQILLEVSGAGDIPNGILSQRFFP</sequence>
<comment type="caution">
    <text evidence="1">The sequence shown here is derived from an EMBL/GenBank/DDBJ whole genome shotgun (WGS) entry which is preliminary data.</text>
</comment>
<proteinExistence type="predicted"/>
<reference evidence="1" key="2">
    <citation type="submission" date="2020-11" db="EMBL/GenBank/DDBJ databases">
        <authorList>
            <person name="McCartney M.A."/>
            <person name="Auch B."/>
            <person name="Kono T."/>
            <person name="Mallez S."/>
            <person name="Becker A."/>
            <person name="Gohl D.M."/>
            <person name="Silverstein K.A.T."/>
            <person name="Koren S."/>
            <person name="Bechman K.B."/>
            <person name="Herman A."/>
            <person name="Abrahante J.E."/>
            <person name="Garbe J."/>
        </authorList>
    </citation>
    <scope>NUCLEOTIDE SEQUENCE</scope>
    <source>
        <strain evidence="1">Duluth1</strain>
        <tissue evidence="1">Whole animal</tissue>
    </source>
</reference>
<reference evidence="1" key="1">
    <citation type="journal article" date="2019" name="bioRxiv">
        <title>The Genome of the Zebra Mussel, Dreissena polymorpha: A Resource for Invasive Species Research.</title>
        <authorList>
            <person name="McCartney M.A."/>
            <person name="Auch B."/>
            <person name="Kono T."/>
            <person name="Mallez S."/>
            <person name="Zhang Y."/>
            <person name="Obille A."/>
            <person name="Becker A."/>
            <person name="Abrahante J.E."/>
            <person name="Garbe J."/>
            <person name="Badalamenti J.P."/>
            <person name="Herman A."/>
            <person name="Mangelson H."/>
            <person name="Liachko I."/>
            <person name="Sullivan S."/>
            <person name="Sone E.D."/>
            <person name="Koren S."/>
            <person name="Silverstein K.A.T."/>
            <person name="Beckman K.B."/>
            <person name="Gohl D.M."/>
        </authorList>
    </citation>
    <scope>NUCLEOTIDE SEQUENCE</scope>
    <source>
        <strain evidence="1">Duluth1</strain>
        <tissue evidence="1">Whole animal</tissue>
    </source>
</reference>
<evidence type="ECO:0000313" key="2">
    <source>
        <dbReference type="Proteomes" id="UP000828390"/>
    </source>
</evidence>
<organism evidence="1 2">
    <name type="scientific">Dreissena polymorpha</name>
    <name type="common">Zebra mussel</name>
    <name type="synonym">Mytilus polymorpha</name>
    <dbReference type="NCBI Taxonomy" id="45954"/>
    <lineage>
        <taxon>Eukaryota</taxon>
        <taxon>Metazoa</taxon>
        <taxon>Spiralia</taxon>
        <taxon>Lophotrochozoa</taxon>
        <taxon>Mollusca</taxon>
        <taxon>Bivalvia</taxon>
        <taxon>Autobranchia</taxon>
        <taxon>Heteroconchia</taxon>
        <taxon>Euheterodonta</taxon>
        <taxon>Imparidentia</taxon>
        <taxon>Neoheterodontei</taxon>
        <taxon>Myida</taxon>
        <taxon>Dreissenoidea</taxon>
        <taxon>Dreissenidae</taxon>
        <taxon>Dreissena</taxon>
    </lineage>
</organism>
<protein>
    <submittedName>
        <fullName evidence="1">Uncharacterized protein</fullName>
    </submittedName>
</protein>